<dbReference type="PROSITE" id="PS51257">
    <property type="entry name" value="PROKAR_LIPOPROTEIN"/>
    <property type="match status" value="1"/>
</dbReference>
<dbReference type="Proteomes" id="UP000285232">
    <property type="component" value="Unassembled WGS sequence"/>
</dbReference>
<gene>
    <name evidence="3" type="ORF">D6201_02895</name>
</gene>
<dbReference type="Gene3D" id="1.10.150.320">
    <property type="entry name" value="Photosystem II 12 kDa extrinsic protein"/>
    <property type="match status" value="1"/>
</dbReference>
<keyword evidence="4" id="KW-1185">Reference proteome</keyword>
<evidence type="ECO:0000313" key="4">
    <source>
        <dbReference type="Proteomes" id="UP000285232"/>
    </source>
</evidence>
<feature type="chain" id="PRO_5019544740" description="Helix-hairpin-helix domain-containing protein" evidence="2">
    <location>
        <begin position="22"/>
        <end position="172"/>
    </location>
</feature>
<dbReference type="InterPro" id="IPR010994">
    <property type="entry name" value="RuvA_2-like"/>
</dbReference>
<sequence length="172" mass="18135">MRKIVLSAALAGTALALSACSGETETEEVETTDAAEGETETVAVDTDSVLDASTASAEDLSAVDGVSPELADAIVAGQPYDSASALNAVLTGNVSEEEAATLRERIFVPIDLNTASAEDIALIPGMTDRMVGEFLEYQPYADMAEFEREIGKYVDADEVARFQRYITLSAAE</sequence>
<name>A0A419RRQ6_9SPHN</name>
<accession>A0A419RRQ6</accession>
<dbReference type="SUPFAM" id="SSF81585">
    <property type="entry name" value="PsbU/PolX domain-like"/>
    <property type="match status" value="1"/>
</dbReference>
<feature type="signal peptide" evidence="2">
    <location>
        <begin position="1"/>
        <end position="21"/>
    </location>
</feature>
<feature type="compositionally biased region" description="Acidic residues" evidence="1">
    <location>
        <begin position="24"/>
        <end position="39"/>
    </location>
</feature>
<feature type="region of interest" description="Disordered" evidence="1">
    <location>
        <begin position="21"/>
        <end position="40"/>
    </location>
</feature>
<dbReference type="RefSeq" id="WP_120047346.1">
    <property type="nucleotide sequence ID" value="NZ_RAHX01000001.1"/>
</dbReference>
<evidence type="ECO:0000256" key="1">
    <source>
        <dbReference type="SAM" id="MobiDB-lite"/>
    </source>
</evidence>
<keyword evidence="2" id="KW-0732">Signal</keyword>
<reference evidence="3 4" key="1">
    <citation type="journal article" date="2017" name="Int. J. Syst. Evol. Microbiol.">
        <title>Erythrobacter aquimixticola sp. nov., isolated from the junction between the ocean and a freshwater spring.</title>
        <authorList>
            <person name="Park S."/>
            <person name="Jung Y.T."/>
            <person name="Choi S.J."/>
            <person name="Yoon J.H."/>
        </authorList>
    </citation>
    <scope>NUCLEOTIDE SEQUENCE [LARGE SCALE GENOMIC DNA]</scope>
    <source>
        <strain evidence="3 4">JSSK-14</strain>
    </source>
</reference>
<dbReference type="SUPFAM" id="SSF47781">
    <property type="entry name" value="RuvA domain 2-like"/>
    <property type="match status" value="1"/>
</dbReference>
<evidence type="ECO:0008006" key="5">
    <source>
        <dbReference type="Google" id="ProtNLM"/>
    </source>
</evidence>
<evidence type="ECO:0000256" key="2">
    <source>
        <dbReference type="SAM" id="SignalP"/>
    </source>
</evidence>
<dbReference type="EMBL" id="RAHX01000001">
    <property type="protein sequence ID" value="RJY08444.1"/>
    <property type="molecule type" value="Genomic_DNA"/>
</dbReference>
<protein>
    <recommendedName>
        <fullName evidence="5">Helix-hairpin-helix domain-containing protein</fullName>
    </recommendedName>
</protein>
<proteinExistence type="predicted"/>
<dbReference type="AlphaFoldDB" id="A0A419RRQ6"/>
<organism evidence="3 4">
    <name type="scientific">Aurantiacibacter aquimixticola</name>
    <dbReference type="NCBI Taxonomy" id="1958945"/>
    <lineage>
        <taxon>Bacteria</taxon>
        <taxon>Pseudomonadati</taxon>
        <taxon>Pseudomonadota</taxon>
        <taxon>Alphaproteobacteria</taxon>
        <taxon>Sphingomonadales</taxon>
        <taxon>Erythrobacteraceae</taxon>
        <taxon>Aurantiacibacter</taxon>
    </lineage>
</organism>
<comment type="caution">
    <text evidence="3">The sequence shown here is derived from an EMBL/GenBank/DDBJ whole genome shotgun (WGS) entry which is preliminary data.</text>
</comment>
<dbReference type="OrthoDB" id="7428302at2"/>
<evidence type="ECO:0000313" key="3">
    <source>
        <dbReference type="EMBL" id="RJY08444.1"/>
    </source>
</evidence>